<gene>
    <name evidence="3" type="ordered locus">Fbal_2726</name>
</gene>
<organism evidence="3 4">
    <name type="scientific">Ferrimonas balearica (strain DSM 9799 / CCM 4581 / KCTC 23876 / PAT)</name>
    <dbReference type="NCBI Taxonomy" id="550540"/>
    <lineage>
        <taxon>Bacteria</taxon>
        <taxon>Pseudomonadati</taxon>
        <taxon>Pseudomonadota</taxon>
        <taxon>Gammaproteobacteria</taxon>
        <taxon>Alteromonadales</taxon>
        <taxon>Ferrimonadaceae</taxon>
        <taxon>Ferrimonas</taxon>
    </lineage>
</organism>
<protein>
    <recommendedName>
        <fullName evidence="2">DUF2726 domain-containing protein</fullName>
    </recommendedName>
</protein>
<proteinExistence type="predicted"/>
<evidence type="ECO:0000259" key="2">
    <source>
        <dbReference type="Pfam" id="PF10881"/>
    </source>
</evidence>
<feature type="compositionally biased region" description="Polar residues" evidence="1">
    <location>
        <begin position="162"/>
        <end position="175"/>
    </location>
</feature>
<dbReference type="eggNOG" id="COG0551">
    <property type="taxonomic scope" value="Bacteria"/>
</dbReference>
<reference evidence="3 4" key="1">
    <citation type="journal article" date="2010" name="Stand. Genomic Sci.">
        <title>Complete genome sequence of Ferrimonas balearica type strain (PAT).</title>
        <authorList>
            <person name="Nolan M."/>
            <person name="Sikorski J."/>
            <person name="Davenport K."/>
            <person name="Lucas S."/>
            <person name="Glavina Del Rio T."/>
            <person name="Tice H."/>
            <person name="Cheng J."/>
            <person name="Goodwin L."/>
            <person name="Pitluck S."/>
            <person name="Liolios K."/>
            <person name="Ivanova N."/>
            <person name="Mavromatis K."/>
            <person name="Ovchinnikova G."/>
            <person name="Pati A."/>
            <person name="Chen A."/>
            <person name="Palaniappan K."/>
            <person name="Land M."/>
            <person name="Hauser L."/>
            <person name="Chang Y."/>
            <person name="Jeffries C."/>
            <person name="Tapia R."/>
            <person name="Brettin T."/>
            <person name="Detter J."/>
            <person name="Han C."/>
            <person name="Yasawong M."/>
            <person name="Rohde M."/>
            <person name="Tindall B."/>
            <person name="Goker M."/>
            <person name="Woyke T."/>
            <person name="Bristow J."/>
            <person name="Eisen J."/>
            <person name="Markowitz V."/>
            <person name="Hugenholtz P."/>
            <person name="Kyrpides N."/>
            <person name="Klenk H."/>
            <person name="Lapidus A."/>
        </authorList>
    </citation>
    <scope>NUCLEOTIDE SEQUENCE [LARGE SCALE GENOMIC DNA]</scope>
    <source>
        <strain evidence="4">DSM 9799 / CCM 4581 / KCTC 23876 / PAT</strain>
    </source>
</reference>
<dbReference type="HOGENOM" id="CLU_1048671_0_0_6"/>
<evidence type="ECO:0000313" key="4">
    <source>
        <dbReference type="Proteomes" id="UP000006683"/>
    </source>
</evidence>
<accession>E1SRK7</accession>
<dbReference type="Proteomes" id="UP000006683">
    <property type="component" value="Chromosome"/>
</dbReference>
<feature type="domain" description="DUF2726" evidence="2">
    <location>
        <begin position="33"/>
        <end position="151"/>
    </location>
</feature>
<evidence type="ECO:0000256" key="1">
    <source>
        <dbReference type="SAM" id="MobiDB-lite"/>
    </source>
</evidence>
<evidence type="ECO:0000313" key="3">
    <source>
        <dbReference type="EMBL" id="ADN76928.1"/>
    </source>
</evidence>
<sequence length="265" mass="29771">MIGYLLILLILVLALLLALWWRQRRETDRGPGLSHQERTFQAALQSALDTLSLPLRPFARVKVSDVLAPGRGQQRKHWLAQYAELKDATFDFVLCDAKSLTIRAAITLDQNHKGQRTRDALIATACEATGLPLLHFPAQRHYPQEPLQAALLKTLPLATETAQSGTSLADSTPDPTTAPRPAIDPRVIERLSTEEFAARLSLHPRALLAMLARLGYLEWDDHGQLQLTSKGKRKGAVQWQDESEKRQFQWSVRDRHRASGQLVKT</sequence>
<keyword evidence="4" id="KW-1185">Reference proteome</keyword>
<feature type="region of interest" description="Disordered" evidence="1">
    <location>
        <begin position="162"/>
        <end position="185"/>
    </location>
</feature>
<dbReference type="InterPro" id="IPR024402">
    <property type="entry name" value="DUF2726"/>
</dbReference>
<dbReference type="KEGG" id="fbl:Fbal_2726"/>
<dbReference type="EMBL" id="CP002209">
    <property type="protein sequence ID" value="ADN76928.1"/>
    <property type="molecule type" value="Genomic_DNA"/>
</dbReference>
<dbReference type="STRING" id="550540.Fbal_2726"/>
<name>E1SRK7_FERBD</name>
<dbReference type="Pfam" id="PF10881">
    <property type="entry name" value="DUF2726"/>
    <property type="match status" value="1"/>
</dbReference>
<dbReference type="AlphaFoldDB" id="E1SRK7"/>